<feature type="transmembrane region" description="Helical" evidence="5">
    <location>
        <begin position="62"/>
        <end position="85"/>
    </location>
</feature>
<dbReference type="InterPro" id="IPR005829">
    <property type="entry name" value="Sugar_transporter_CS"/>
</dbReference>
<comment type="caution">
    <text evidence="7">The sequence shown here is derived from an EMBL/GenBank/DDBJ whole genome shotgun (WGS) entry which is preliminary data.</text>
</comment>
<sequence>MALDKREEKLSMLRYNSTNYAKVVKVKDVYEDIENNNSCSNLDGSYKVDNVITRYTSNRKAVFAQCLVAGAVLLLAAGAGMPIGYSAVLLPQLSVENATVYAAIIYHRRLALPSSVRGPLAIGDPQPRIIPFVGSPDATPSVHSLATPIGSLLSGPFLDTLGRRGCLQLSAIPLCLGWIVMGFAKNIPALLVGRIVSGFAVGFMGVPSQVLVGETADPELRGILVASTFAAYSFGILLIYAFGASFEWNVVAFCGTVLPIVAFIFLSFVPESPAWLVREGKIEKARRALLWLRGDDIEQMNTEIAILEARAKLDIGQKSLATSFGQRVSSTLSTIVSPNVLKPLSIINIFNALQLSSGTYVIVFYAVDLVRDIDGKNVDSYLLAIITALTRFFFCLLACVLLLKIGRRSLAIFSAIGTSLASLVLVAYILITKEKSNMGAYVLGICSFAYVGANTVGLFTLPGLMISELLPQNARGIAGGFNFFIFNFLLFLATKFFPMINNAVGITGAFAIFGTSALLEAAFVYVALPETKNRTLEEIEDYFQQSNLLWITRSRGQRQNDGIILRHS</sequence>
<evidence type="ECO:0000256" key="3">
    <source>
        <dbReference type="ARBA" id="ARBA00022989"/>
    </source>
</evidence>
<keyword evidence="4 5" id="KW-0472">Membrane</keyword>
<dbReference type="Gene3D" id="1.20.1250.20">
    <property type="entry name" value="MFS general substrate transporter like domains"/>
    <property type="match status" value="1"/>
</dbReference>
<dbReference type="PROSITE" id="PS00217">
    <property type="entry name" value="SUGAR_TRANSPORT_2"/>
    <property type="match status" value="1"/>
</dbReference>
<dbReference type="EMBL" id="JAUDFV010000157">
    <property type="protein sequence ID" value="KAL2714323.1"/>
    <property type="molecule type" value="Genomic_DNA"/>
</dbReference>
<keyword evidence="2 5" id="KW-0812">Transmembrane</keyword>
<evidence type="ECO:0000256" key="1">
    <source>
        <dbReference type="ARBA" id="ARBA00004141"/>
    </source>
</evidence>
<gene>
    <name evidence="7" type="ORF">V1478_016880</name>
</gene>
<dbReference type="SUPFAM" id="SSF103473">
    <property type="entry name" value="MFS general substrate transporter"/>
    <property type="match status" value="1"/>
</dbReference>
<dbReference type="Proteomes" id="UP001607302">
    <property type="component" value="Unassembled WGS sequence"/>
</dbReference>
<dbReference type="InterPro" id="IPR005828">
    <property type="entry name" value="MFS_sugar_transport-like"/>
</dbReference>
<feature type="transmembrane region" description="Helical" evidence="5">
    <location>
        <begin position="476"/>
        <end position="497"/>
    </location>
</feature>
<keyword evidence="8" id="KW-1185">Reference proteome</keyword>
<dbReference type="GO" id="GO:0016020">
    <property type="term" value="C:membrane"/>
    <property type="evidence" value="ECO:0007669"/>
    <property type="project" value="UniProtKB-SubCell"/>
</dbReference>
<dbReference type="PANTHER" id="PTHR48021">
    <property type="match status" value="1"/>
</dbReference>
<dbReference type="InterPro" id="IPR036259">
    <property type="entry name" value="MFS_trans_sf"/>
</dbReference>
<keyword evidence="3 5" id="KW-1133">Transmembrane helix</keyword>
<dbReference type="InterPro" id="IPR050549">
    <property type="entry name" value="MFS_Trehalose_Transporter"/>
</dbReference>
<name>A0ABD2A156_VESSQ</name>
<proteinExistence type="predicted"/>
<reference evidence="7 8" key="1">
    <citation type="journal article" date="2024" name="Ann. Entomol. Soc. Am.">
        <title>Genomic analyses of the southern and eastern yellowjacket wasps (Hymenoptera: Vespidae) reveal evolutionary signatures of social life.</title>
        <authorList>
            <person name="Catto M.A."/>
            <person name="Caine P.B."/>
            <person name="Orr S.E."/>
            <person name="Hunt B.G."/>
            <person name="Goodisman M.A.D."/>
        </authorList>
    </citation>
    <scope>NUCLEOTIDE SEQUENCE [LARGE SCALE GENOMIC DNA]</scope>
    <source>
        <strain evidence="7">233</strain>
        <tissue evidence="7">Head and thorax</tissue>
    </source>
</reference>
<dbReference type="InterPro" id="IPR020846">
    <property type="entry name" value="MFS_dom"/>
</dbReference>
<dbReference type="AlphaFoldDB" id="A0ABD2A156"/>
<dbReference type="Pfam" id="PF00083">
    <property type="entry name" value="Sugar_tr"/>
    <property type="match status" value="1"/>
</dbReference>
<evidence type="ECO:0000256" key="4">
    <source>
        <dbReference type="ARBA" id="ARBA00023136"/>
    </source>
</evidence>
<feature type="transmembrane region" description="Helical" evidence="5">
    <location>
        <begin position="381"/>
        <end position="403"/>
    </location>
</feature>
<evidence type="ECO:0000313" key="7">
    <source>
        <dbReference type="EMBL" id="KAL2714323.1"/>
    </source>
</evidence>
<feature type="transmembrane region" description="Helical" evidence="5">
    <location>
        <begin position="438"/>
        <end position="464"/>
    </location>
</feature>
<feature type="transmembrane region" description="Helical" evidence="5">
    <location>
        <begin position="250"/>
        <end position="269"/>
    </location>
</feature>
<comment type="subcellular location">
    <subcellularLocation>
        <location evidence="1">Membrane</location>
        <topology evidence="1">Multi-pass membrane protein</topology>
    </subcellularLocation>
</comment>
<evidence type="ECO:0000313" key="8">
    <source>
        <dbReference type="Proteomes" id="UP001607302"/>
    </source>
</evidence>
<dbReference type="PROSITE" id="PS50850">
    <property type="entry name" value="MFS"/>
    <property type="match status" value="1"/>
</dbReference>
<evidence type="ECO:0000256" key="5">
    <source>
        <dbReference type="SAM" id="Phobius"/>
    </source>
</evidence>
<dbReference type="FunFam" id="1.20.1250.20:FF:000249">
    <property type="entry name" value="facilitated trehalose transporter Tret1"/>
    <property type="match status" value="1"/>
</dbReference>
<accession>A0ABD2A156</accession>
<feature type="transmembrane region" description="Helical" evidence="5">
    <location>
        <begin position="191"/>
        <end position="211"/>
    </location>
</feature>
<dbReference type="PANTHER" id="PTHR48021:SF7">
    <property type="entry name" value="RH09188P"/>
    <property type="match status" value="1"/>
</dbReference>
<feature type="transmembrane region" description="Helical" evidence="5">
    <location>
        <begin position="410"/>
        <end position="432"/>
    </location>
</feature>
<protein>
    <submittedName>
        <fullName evidence="7">Facilitated trehalose transporter Tret1-2</fullName>
    </submittedName>
</protein>
<feature type="domain" description="Major facilitator superfamily (MFS) profile" evidence="6">
    <location>
        <begin position="72"/>
        <end position="532"/>
    </location>
</feature>
<evidence type="ECO:0000256" key="2">
    <source>
        <dbReference type="ARBA" id="ARBA00022692"/>
    </source>
</evidence>
<organism evidence="7 8">
    <name type="scientific">Vespula squamosa</name>
    <name type="common">Southern yellow jacket</name>
    <name type="synonym">Wasp</name>
    <dbReference type="NCBI Taxonomy" id="30214"/>
    <lineage>
        <taxon>Eukaryota</taxon>
        <taxon>Metazoa</taxon>
        <taxon>Ecdysozoa</taxon>
        <taxon>Arthropoda</taxon>
        <taxon>Hexapoda</taxon>
        <taxon>Insecta</taxon>
        <taxon>Pterygota</taxon>
        <taxon>Neoptera</taxon>
        <taxon>Endopterygota</taxon>
        <taxon>Hymenoptera</taxon>
        <taxon>Apocrita</taxon>
        <taxon>Aculeata</taxon>
        <taxon>Vespoidea</taxon>
        <taxon>Vespidae</taxon>
        <taxon>Vespinae</taxon>
        <taxon>Vespula</taxon>
    </lineage>
</organism>
<evidence type="ECO:0000259" key="6">
    <source>
        <dbReference type="PROSITE" id="PS50850"/>
    </source>
</evidence>
<feature type="transmembrane region" description="Helical" evidence="5">
    <location>
        <begin position="223"/>
        <end position="243"/>
    </location>
</feature>
<feature type="transmembrane region" description="Helical" evidence="5">
    <location>
        <begin position="503"/>
        <end position="528"/>
    </location>
</feature>